<dbReference type="EMBL" id="KB445794">
    <property type="protein sequence ID" value="EMD39281.1"/>
    <property type="molecule type" value="Genomic_DNA"/>
</dbReference>
<dbReference type="HOGENOM" id="CLU_2196639_0_0_1"/>
<proteinExistence type="predicted"/>
<organism evidence="1 2">
    <name type="scientific">Ceriporiopsis subvermispora (strain B)</name>
    <name type="common">White-rot fungus</name>
    <name type="synonym">Gelatoporia subvermispora</name>
    <dbReference type="NCBI Taxonomy" id="914234"/>
    <lineage>
        <taxon>Eukaryota</taxon>
        <taxon>Fungi</taxon>
        <taxon>Dikarya</taxon>
        <taxon>Basidiomycota</taxon>
        <taxon>Agaricomycotina</taxon>
        <taxon>Agaricomycetes</taxon>
        <taxon>Polyporales</taxon>
        <taxon>Gelatoporiaceae</taxon>
        <taxon>Gelatoporia</taxon>
    </lineage>
</organism>
<keyword evidence="2" id="KW-1185">Reference proteome</keyword>
<dbReference type="AlphaFoldDB" id="M2RKC0"/>
<name>M2RKC0_CERS8</name>
<accession>M2RKC0</accession>
<gene>
    <name evidence="1" type="ORF">CERSUDRAFT_93326</name>
</gene>
<protein>
    <submittedName>
        <fullName evidence="1">Uncharacterized protein</fullName>
    </submittedName>
</protein>
<sequence>MARKAAKQSLQINFPPPAPPVGLEWLSGPTLYSLLQYREDCEEAVRDDANEDEFWFDLMIEDETEDLLKFECKICDAGEWSSGRARTIVVQAPMYCCLVPQLLGDTPC</sequence>
<evidence type="ECO:0000313" key="1">
    <source>
        <dbReference type="EMBL" id="EMD39281.1"/>
    </source>
</evidence>
<evidence type="ECO:0000313" key="2">
    <source>
        <dbReference type="Proteomes" id="UP000016930"/>
    </source>
</evidence>
<reference evidence="1 2" key="1">
    <citation type="journal article" date="2012" name="Proc. Natl. Acad. Sci. U.S.A.">
        <title>Comparative genomics of Ceriporiopsis subvermispora and Phanerochaete chrysosporium provide insight into selective ligninolysis.</title>
        <authorList>
            <person name="Fernandez-Fueyo E."/>
            <person name="Ruiz-Duenas F.J."/>
            <person name="Ferreira P."/>
            <person name="Floudas D."/>
            <person name="Hibbett D.S."/>
            <person name="Canessa P."/>
            <person name="Larrondo L.F."/>
            <person name="James T.Y."/>
            <person name="Seelenfreund D."/>
            <person name="Lobos S."/>
            <person name="Polanco R."/>
            <person name="Tello M."/>
            <person name="Honda Y."/>
            <person name="Watanabe T."/>
            <person name="Watanabe T."/>
            <person name="Ryu J.S."/>
            <person name="Kubicek C.P."/>
            <person name="Schmoll M."/>
            <person name="Gaskell J."/>
            <person name="Hammel K.E."/>
            <person name="St John F.J."/>
            <person name="Vanden Wymelenberg A."/>
            <person name="Sabat G."/>
            <person name="Splinter BonDurant S."/>
            <person name="Syed K."/>
            <person name="Yadav J.S."/>
            <person name="Doddapaneni H."/>
            <person name="Subramanian V."/>
            <person name="Lavin J.L."/>
            <person name="Oguiza J.A."/>
            <person name="Perez G."/>
            <person name="Pisabarro A.G."/>
            <person name="Ramirez L."/>
            <person name="Santoyo F."/>
            <person name="Master E."/>
            <person name="Coutinho P.M."/>
            <person name="Henrissat B."/>
            <person name="Lombard V."/>
            <person name="Magnuson J.K."/>
            <person name="Kuees U."/>
            <person name="Hori C."/>
            <person name="Igarashi K."/>
            <person name="Samejima M."/>
            <person name="Held B.W."/>
            <person name="Barry K.W."/>
            <person name="LaButti K.M."/>
            <person name="Lapidus A."/>
            <person name="Lindquist E.A."/>
            <person name="Lucas S.M."/>
            <person name="Riley R."/>
            <person name="Salamov A.A."/>
            <person name="Hoffmeister D."/>
            <person name="Schwenk D."/>
            <person name="Hadar Y."/>
            <person name="Yarden O."/>
            <person name="de Vries R.P."/>
            <person name="Wiebenga A."/>
            <person name="Stenlid J."/>
            <person name="Eastwood D."/>
            <person name="Grigoriev I.V."/>
            <person name="Berka R.M."/>
            <person name="Blanchette R.A."/>
            <person name="Kersten P."/>
            <person name="Martinez A.T."/>
            <person name="Vicuna R."/>
            <person name="Cullen D."/>
        </authorList>
    </citation>
    <scope>NUCLEOTIDE SEQUENCE [LARGE SCALE GENOMIC DNA]</scope>
    <source>
        <strain evidence="1 2">B</strain>
    </source>
</reference>
<dbReference type="Proteomes" id="UP000016930">
    <property type="component" value="Unassembled WGS sequence"/>
</dbReference>